<dbReference type="AlphaFoldDB" id="A0A843UT33"/>
<sequence length="108" mass="11972">MHLNPEGNAATTRNEHNTVLGKPHLHQNQQRRTPGGPHQCSQLASIKPTTTTDRCRSAQPEVQHDTQGICLARAKMSTEQKHNAQRRTGTQGQTDSQHNTHPNNKGDI</sequence>
<dbReference type="Proteomes" id="UP000652761">
    <property type="component" value="Unassembled WGS sequence"/>
</dbReference>
<keyword evidence="3" id="KW-1185">Reference proteome</keyword>
<evidence type="ECO:0000256" key="1">
    <source>
        <dbReference type="SAM" id="MobiDB-lite"/>
    </source>
</evidence>
<feature type="compositionally biased region" description="Polar residues" evidence="1">
    <location>
        <begin position="39"/>
        <end position="52"/>
    </location>
</feature>
<proteinExistence type="predicted"/>
<evidence type="ECO:0000313" key="2">
    <source>
        <dbReference type="EMBL" id="MQL86638.1"/>
    </source>
</evidence>
<reference evidence="2" key="1">
    <citation type="submission" date="2017-07" db="EMBL/GenBank/DDBJ databases">
        <title>Taro Niue Genome Assembly and Annotation.</title>
        <authorList>
            <person name="Atibalentja N."/>
            <person name="Keating K."/>
            <person name="Fields C.J."/>
        </authorList>
    </citation>
    <scope>NUCLEOTIDE SEQUENCE</scope>
    <source>
        <strain evidence="2">Niue_2</strain>
        <tissue evidence="2">Leaf</tissue>
    </source>
</reference>
<feature type="region of interest" description="Disordered" evidence="1">
    <location>
        <begin position="1"/>
        <end position="108"/>
    </location>
</feature>
<comment type="caution">
    <text evidence="2">The sequence shown here is derived from an EMBL/GenBank/DDBJ whole genome shotgun (WGS) entry which is preliminary data.</text>
</comment>
<name>A0A843UT33_COLES</name>
<dbReference type="EMBL" id="NMUH01000916">
    <property type="protein sequence ID" value="MQL86638.1"/>
    <property type="molecule type" value="Genomic_DNA"/>
</dbReference>
<organism evidence="2 3">
    <name type="scientific">Colocasia esculenta</name>
    <name type="common">Wild taro</name>
    <name type="synonym">Arum esculentum</name>
    <dbReference type="NCBI Taxonomy" id="4460"/>
    <lineage>
        <taxon>Eukaryota</taxon>
        <taxon>Viridiplantae</taxon>
        <taxon>Streptophyta</taxon>
        <taxon>Embryophyta</taxon>
        <taxon>Tracheophyta</taxon>
        <taxon>Spermatophyta</taxon>
        <taxon>Magnoliopsida</taxon>
        <taxon>Liliopsida</taxon>
        <taxon>Araceae</taxon>
        <taxon>Aroideae</taxon>
        <taxon>Colocasieae</taxon>
        <taxon>Colocasia</taxon>
    </lineage>
</organism>
<evidence type="ECO:0000313" key="3">
    <source>
        <dbReference type="Proteomes" id="UP000652761"/>
    </source>
</evidence>
<protein>
    <submittedName>
        <fullName evidence="2">Uncharacterized protein</fullName>
    </submittedName>
</protein>
<gene>
    <name evidence="2" type="ORF">Taro_019181</name>
</gene>
<feature type="compositionally biased region" description="Polar residues" evidence="1">
    <location>
        <begin position="86"/>
        <end position="108"/>
    </location>
</feature>
<accession>A0A843UT33</accession>